<dbReference type="GeneID" id="98146778"/>
<evidence type="ECO:0000256" key="5">
    <source>
        <dbReference type="ARBA" id="ARBA00022989"/>
    </source>
</evidence>
<dbReference type="InterPro" id="IPR032800">
    <property type="entry name" value="TRP_N"/>
</dbReference>
<evidence type="ECO:0000256" key="6">
    <source>
        <dbReference type="ARBA" id="ARBA00023136"/>
    </source>
</evidence>
<keyword evidence="11" id="KW-1185">Reference proteome</keyword>
<feature type="transmembrane region" description="Helical" evidence="7">
    <location>
        <begin position="397"/>
        <end position="417"/>
    </location>
</feature>
<evidence type="ECO:0000256" key="1">
    <source>
        <dbReference type="ARBA" id="ARBA00004141"/>
    </source>
</evidence>
<dbReference type="InterPro" id="IPR010308">
    <property type="entry name" value="TRP_C"/>
</dbReference>
<keyword evidence="6 7" id="KW-0472">Membrane</keyword>
<feature type="transmembrane region" description="Helical" evidence="7">
    <location>
        <begin position="197"/>
        <end position="222"/>
    </location>
</feature>
<protein>
    <recommendedName>
        <fullName evidence="9">ML-like domain-containing protein</fullName>
    </recommendedName>
</protein>
<feature type="signal peptide" evidence="8">
    <location>
        <begin position="1"/>
        <end position="23"/>
    </location>
</feature>
<evidence type="ECO:0000256" key="3">
    <source>
        <dbReference type="ARBA" id="ARBA00022692"/>
    </source>
</evidence>
<feature type="domain" description="ML-like" evidence="9">
    <location>
        <begin position="25"/>
        <end position="165"/>
    </location>
</feature>
<feature type="transmembrane region" description="Helical" evidence="7">
    <location>
        <begin position="319"/>
        <end position="344"/>
    </location>
</feature>
<evidence type="ECO:0000256" key="8">
    <source>
        <dbReference type="SAM" id="SignalP"/>
    </source>
</evidence>
<gene>
    <name evidence="10" type="ORF">BJX67DRAFT_375510</name>
</gene>
<evidence type="ECO:0000256" key="2">
    <source>
        <dbReference type="ARBA" id="ARBA00010642"/>
    </source>
</evidence>
<dbReference type="SMART" id="SM01320">
    <property type="entry name" value="TRP_N"/>
    <property type="match status" value="1"/>
</dbReference>
<evidence type="ECO:0000256" key="4">
    <source>
        <dbReference type="ARBA" id="ARBA00022729"/>
    </source>
</evidence>
<feature type="transmembrane region" description="Helical" evidence="7">
    <location>
        <begin position="512"/>
        <end position="532"/>
    </location>
</feature>
<feature type="transmembrane region" description="Helical" evidence="7">
    <location>
        <begin position="365"/>
        <end position="385"/>
    </location>
</feature>
<feature type="chain" id="PRO_5046069448" description="ML-like domain-containing protein" evidence="8">
    <location>
        <begin position="24"/>
        <end position="610"/>
    </location>
</feature>
<name>A0ABR4LA16_9EURO</name>
<feature type="transmembrane region" description="Helical" evidence="7">
    <location>
        <begin position="481"/>
        <end position="500"/>
    </location>
</feature>
<reference evidence="10 11" key="1">
    <citation type="submission" date="2024-07" db="EMBL/GenBank/DDBJ databases">
        <title>Section-level genome sequencing and comparative genomics of Aspergillus sections Usti and Cavernicolus.</title>
        <authorList>
            <consortium name="Lawrence Berkeley National Laboratory"/>
            <person name="Nybo J.L."/>
            <person name="Vesth T.C."/>
            <person name="Theobald S."/>
            <person name="Frisvad J.C."/>
            <person name="Larsen T.O."/>
            <person name="Kjaerboelling I."/>
            <person name="Rothschild-Mancinelli K."/>
            <person name="Lyhne E.K."/>
            <person name="Kogle M.E."/>
            <person name="Barry K."/>
            <person name="Clum A."/>
            <person name="Na H."/>
            <person name="Ledsgaard L."/>
            <person name="Lin J."/>
            <person name="Lipzen A."/>
            <person name="Kuo A."/>
            <person name="Riley R."/>
            <person name="Mondo S."/>
            <person name="Labutti K."/>
            <person name="Haridas S."/>
            <person name="Pangalinan J."/>
            <person name="Salamov A.A."/>
            <person name="Simmons B.A."/>
            <person name="Magnuson J.K."/>
            <person name="Chen J."/>
            <person name="Drula E."/>
            <person name="Henrissat B."/>
            <person name="Wiebenga A."/>
            <person name="Lubbers R.J."/>
            <person name="Gomes A.C."/>
            <person name="Macurrencykelacurrency M.R."/>
            <person name="Stajich J."/>
            <person name="Grigoriev I.V."/>
            <person name="Mortensen U.H."/>
            <person name="De Vries R.P."/>
            <person name="Baker S.E."/>
            <person name="Andersen M.R."/>
        </authorList>
    </citation>
    <scope>NUCLEOTIDE SEQUENCE [LARGE SCALE GENOMIC DNA]</scope>
    <source>
        <strain evidence="10 11">CBS 449.75</strain>
    </source>
</reference>
<feature type="transmembrane region" description="Helical" evidence="7">
    <location>
        <begin position="169"/>
        <end position="190"/>
    </location>
</feature>
<comment type="subcellular location">
    <subcellularLocation>
        <location evidence="1">Membrane</location>
        <topology evidence="1">Multi-pass membrane protein</topology>
    </subcellularLocation>
</comment>
<accession>A0ABR4LA16</accession>
<sequence>MLGRIRWLPALSCVLLWSLPATASRLIESSTLNILQPGNFSATHLTAVFNADDRNIDIRFIGETLITGYVTADVVLVIYGYETNNKTVNPCRIEGMNGFCPMNSGPLDLTVTNLRVPEDVIGDIPGVGFTVPDLDATIRIFVKSRETGEQISAVEAVLSNGKTVYQTGVGWATAVIAGLGLAVSVVVPVVRGYSDKVILLSGYTLSLFSFIQSQAMIGILAVPMPPIVRSWTQNLQWSMGIVHAGFLQTICTWYLRSTGGTPDDLFEILPTRMAKVLKRDQSAGSLVRHAKRFDTSSSEIVLRGLARVAFRAGIEETNLFLTSILIFAFVVLVVVILLAAWRVALVLRRRSGTGQSDWHTLAKGILYRIFLFGFAPVCIFCLWEFTQHDSPAELVVAAVSFLSVAGALVWAAIRILLSRRHAATMQRHPGYTLFSDTSLLHKYGSLYVQYNAKSSYFAAVTLGYVFIKSLFIAFAQPSPTTQAVAFVVIDATMLVAVSILRPWTDRKTNAFNITLAAVNFLFSIFVLFFSGVFDQPYIVSAVMGVILFVLGAAVTFALLLLVLVYAFWTEHLGVGATPMQSATGLIGSKVLDELAATARGEGKRESSVIS</sequence>
<feature type="transmembrane region" description="Helical" evidence="7">
    <location>
        <begin position="538"/>
        <end position="568"/>
    </location>
</feature>
<evidence type="ECO:0000313" key="10">
    <source>
        <dbReference type="EMBL" id="KAL2861182.1"/>
    </source>
</evidence>
<evidence type="ECO:0000259" key="9">
    <source>
        <dbReference type="SMART" id="SM01320"/>
    </source>
</evidence>
<evidence type="ECO:0000256" key="7">
    <source>
        <dbReference type="SAM" id="Phobius"/>
    </source>
</evidence>
<dbReference type="RefSeq" id="XP_070881076.1">
    <property type="nucleotide sequence ID" value="XM_071031706.1"/>
</dbReference>
<dbReference type="Pfam" id="PF14558">
    <property type="entry name" value="TRP_N"/>
    <property type="match status" value="1"/>
</dbReference>
<dbReference type="Proteomes" id="UP001610432">
    <property type="component" value="Unassembled WGS sequence"/>
</dbReference>
<dbReference type="EMBL" id="JBFXLQ010000073">
    <property type="protein sequence ID" value="KAL2861182.1"/>
    <property type="molecule type" value="Genomic_DNA"/>
</dbReference>
<feature type="transmembrane region" description="Helical" evidence="7">
    <location>
        <begin position="456"/>
        <end position="475"/>
    </location>
</feature>
<evidence type="ECO:0000313" key="11">
    <source>
        <dbReference type="Proteomes" id="UP001610432"/>
    </source>
</evidence>
<organism evidence="10 11">
    <name type="scientific">Aspergillus lucknowensis</name>
    <dbReference type="NCBI Taxonomy" id="176173"/>
    <lineage>
        <taxon>Eukaryota</taxon>
        <taxon>Fungi</taxon>
        <taxon>Dikarya</taxon>
        <taxon>Ascomycota</taxon>
        <taxon>Pezizomycotina</taxon>
        <taxon>Eurotiomycetes</taxon>
        <taxon>Eurotiomycetidae</taxon>
        <taxon>Eurotiales</taxon>
        <taxon>Aspergillaceae</taxon>
        <taxon>Aspergillus</taxon>
        <taxon>Aspergillus subgen. Nidulantes</taxon>
    </lineage>
</organism>
<dbReference type="PANTHER" id="PTHR31145">
    <property type="entry name" value="INTEGRAL MEMBRANE PROTEIN (AFU_ORTHOLOGUE AFUA_7G01610)"/>
    <property type="match status" value="1"/>
</dbReference>
<keyword evidence="5 7" id="KW-1133">Transmembrane helix</keyword>
<keyword evidence="4 8" id="KW-0732">Signal</keyword>
<proteinExistence type="inferred from homology"/>
<comment type="similarity">
    <text evidence="2">Belongs to the transient receptor potential (TRP) ion channel family.</text>
</comment>
<keyword evidence="3 7" id="KW-0812">Transmembrane</keyword>
<dbReference type="PANTHER" id="PTHR31145:SF2">
    <property type="entry name" value="FLAVIN CARRIER PROTEIN 2"/>
    <property type="match status" value="1"/>
</dbReference>
<comment type="caution">
    <text evidence="10">The sequence shown here is derived from an EMBL/GenBank/DDBJ whole genome shotgun (WGS) entry which is preliminary data.</text>
</comment>
<dbReference type="Pfam" id="PF06011">
    <property type="entry name" value="TRP"/>
    <property type="match status" value="1"/>
</dbReference>
<dbReference type="InterPro" id="IPR040241">
    <property type="entry name" value="TRP_Flc/Pkd2-like"/>
</dbReference>